<name>A0AAD4MX80_9BILA</name>
<feature type="signal peptide" evidence="2">
    <location>
        <begin position="1"/>
        <end position="22"/>
    </location>
</feature>
<keyword evidence="2" id="KW-0732">Signal</keyword>
<evidence type="ECO:0000313" key="3">
    <source>
        <dbReference type="EMBL" id="KAI1707554.1"/>
    </source>
</evidence>
<reference evidence="3" key="1">
    <citation type="submission" date="2022-01" db="EMBL/GenBank/DDBJ databases">
        <title>Genome Sequence Resource for Two Populations of Ditylenchus destructor, the Migratory Endoparasitic Phytonematode.</title>
        <authorList>
            <person name="Zhang H."/>
            <person name="Lin R."/>
            <person name="Xie B."/>
        </authorList>
    </citation>
    <scope>NUCLEOTIDE SEQUENCE</scope>
    <source>
        <strain evidence="3">BazhouSP</strain>
    </source>
</reference>
<dbReference type="EMBL" id="JAKKPZ010000040">
    <property type="protein sequence ID" value="KAI1707554.1"/>
    <property type="molecule type" value="Genomic_DNA"/>
</dbReference>
<sequence>MQMRRLASVVIFLLFAVETSRSVRISWLGQEKDENKRSTILHHTYRPESPAGFSFLINAQISGRISPDINKTNESSWLKFDIEDVFNITTTILNMTLLNSSSTEQYLSWTTVGTNQSLNRSVIRIDSDSLLMRAQFKPTNLGPENDEVDAKSVMSTDQSRPWELMLLFHISGDCGSWLWGYWGGCSNYFFLDAYGMKANLVEERQNASTNGTEYVNQVFVWTSSYLGDKIWDNDRYKMKTGFQCSDTTLDFIQGHNNETPPGAELIFTDLKIAAFLDMEKEPHSFSRLFSFNKCAKDEFHWPWWMEVLGDSIRRNLDKYIFGAILLIILFAMLKKYRSDRERKILGTHFGYNNMTGPFSLEECDEVDVITPLDIRKKRGSQRMIY</sequence>
<protein>
    <submittedName>
        <fullName evidence="3">Uncharacterized protein</fullName>
    </submittedName>
</protein>
<keyword evidence="1" id="KW-0472">Membrane</keyword>
<keyword evidence="1" id="KW-1133">Transmembrane helix</keyword>
<evidence type="ECO:0000313" key="4">
    <source>
        <dbReference type="Proteomes" id="UP001201812"/>
    </source>
</evidence>
<proteinExistence type="predicted"/>
<dbReference type="Proteomes" id="UP001201812">
    <property type="component" value="Unassembled WGS sequence"/>
</dbReference>
<comment type="caution">
    <text evidence="3">The sequence shown here is derived from an EMBL/GenBank/DDBJ whole genome shotgun (WGS) entry which is preliminary data.</text>
</comment>
<evidence type="ECO:0000256" key="2">
    <source>
        <dbReference type="SAM" id="SignalP"/>
    </source>
</evidence>
<accession>A0AAD4MX80</accession>
<feature type="transmembrane region" description="Helical" evidence="1">
    <location>
        <begin position="316"/>
        <end position="333"/>
    </location>
</feature>
<feature type="chain" id="PRO_5041990434" evidence="2">
    <location>
        <begin position="23"/>
        <end position="385"/>
    </location>
</feature>
<keyword evidence="1" id="KW-0812">Transmembrane</keyword>
<keyword evidence="4" id="KW-1185">Reference proteome</keyword>
<organism evidence="3 4">
    <name type="scientific">Ditylenchus destructor</name>
    <dbReference type="NCBI Taxonomy" id="166010"/>
    <lineage>
        <taxon>Eukaryota</taxon>
        <taxon>Metazoa</taxon>
        <taxon>Ecdysozoa</taxon>
        <taxon>Nematoda</taxon>
        <taxon>Chromadorea</taxon>
        <taxon>Rhabditida</taxon>
        <taxon>Tylenchina</taxon>
        <taxon>Tylenchomorpha</taxon>
        <taxon>Sphaerularioidea</taxon>
        <taxon>Anguinidae</taxon>
        <taxon>Anguininae</taxon>
        <taxon>Ditylenchus</taxon>
    </lineage>
</organism>
<evidence type="ECO:0000256" key="1">
    <source>
        <dbReference type="SAM" id="Phobius"/>
    </source>
</evidence>
<gene>
    <name evidence="3" type="ORF">DdX_12389</name>
</gene>
<dbReference type="AlphaFoldDB" id="A0AAD4MX80"/>